<evidence type="ECO:0000313" key="2">
    <source>
        <dbReference type="EMBL" id="QKE60811.1"/>
    </source>
</evidence>
<accession>A0A7G3WH13</accession>
<sequence length="403" mass="44529">MSFINALTENQIAGIRLAAVENGISVSNFDWFIDGFQSSFSDGTNAVYVLGELLELQAQRLDEGQTPLNPGGIKKLLVMAKGNTPLLAGSLNKKGELSRSELNPLFEPLVVGTVRDTDIKKLVSGGHRSATIATLTEIIVGSDSDALPLYLDETKVRVIEREYATTEQLAKAILAANGSRTPTMKEKEDVFALTRYGINVNNYDELREQVTAGKLSVKDWGWKMAEEGRAFINKATDKPLADLTKKKLIGKVYQLLIDESYDVLVGNANGEATTESAGSYKLVKDLILSNRYKYSLNDDLYEIWSAYDEDGDKWQFSDTKKHWEWVIPSHMTTIFSIIGEETVGVLATTTISEIARQDAIIAEEIANRVLDRIDANKELSAHALPPKPPVKSAKKVQARRTSK</sequence>
<proteinExistence type="predicted"/>
<organism evidence="2 3">
    <name type="scientific">Arthronema virus TR020</name>
    <dbReference type="NCBI Taxonomy" id="2736280"/>
    <lineage>
        <taxon>Viruses</taxon>
        <taxon>Duplodnaviria</taxon>
        <taxon>Heunggongvirae</taxon>
        <taxon>Uroviricota</taxon>
        <taxon>Caudoviricetes</taxon>
        <taxon>Saffermanviridae</taxon>
        <taxon>Arthrovirus</taxon>
        <taxon>Arthrovirus TR020</taxon>
    </lineage>
</organism>
<evidence type="ECO:0000256" key="1">
    <source>
        <dbReference type="SAM" id="MobiDB-lite"/>
    </source>
</evidence>
<dbReference type="EMBL" id="MT457475">
    <property type="protein sequence ID" value="QKE60811.1"/>
    <property type="molecule type" value="Genomic_DNA"/>
</dbReference>
<protein>
    <submittedName>
        <fullName evidence="2">Uncharacterized protein</fullName>
    </submittedName>
</protein>
<keyword evidence="3" id="KW-1185">Reference proteome</keyword>
<name>A0A7G3WH13_9CAUD</name>
<feature type="compositionally biased region" description="Basic residues" evidence="1">
    <location>
        <begin position="392"/>
        <end position="403"/>
    </location>
</feature>
<dbReference type="Proteomes" id="UP000516780">
    <property type="component" value="Segment"/>
</dbReference>
<reference evidence="2 3" key="1">
    <citation type="journal article" date="2020" name="Microb. Ecol.">
        <title>Novel Virus on Filamentous Arthronema africanum Cyanobacterium.</title>
        <authorList>
            <person name="Petrzik K."/>
            <person name="Lukavsky J."/>
            <person name="Koloniuk I."/>
        </authorList>
    </citation>
    <scope>NUCLEOTIDE SEQUENCE [LARGE SCALE GENOMIC DNA]</scope>
</reference>
<evidence type="ECO:0000313" key="3">
    <source>
        <dbReference type="Proteomes" id="UP000516780"/>
    </source>
</evidence>
<feature type="region of interest" description="Disordered" evidence="1">
    <location>
        <begin position="381"/>
        <end position="403"/>
    </location>
</feature>